<dbReference type="EMBL" id="JAMTCK010000003">
    <property type="protein sequence ID" value="MCP2164376.1"/>
    <property type="molecule type" value="Genomic_DNA"/>
</dbReference>
<feature type="domain" description="Prephenate dehydratase" evidence="10">
    <location>
        <begin position="3"/>
        <end position="181"/>
    </location>
</feature>
<dbReference type="InterPro" id="IPR045865">
    <property type="entry name" value="ACT-like_dom_sf"/>
</dbReference>
<keyword evidence="6" id="KW-0584">Phenylalanine biosynthesis</keyword>
<dbReference type="InterPro" id="IPR008242">
    <property type="entry name" value="Chor_mutase/pphenate_deHydtase"/>
</dbReference>
<dbReference type="GO" id="GO:0004664">
    <property type="term" value="F:prephenate dehydratase activity"/>
    <property type="evidence" value="ECO:0007669"/>
    <property type="project" value="UniProtKB-EC"/>
</dbReference>
<evidence type="ECO:0000256" key="3">
    <source>
        <dbReference type="ARBA" id="ARBA00021872"/>
    </source>
</evidence>
<feature type="site" description="Essential for prephenate dehydratase activity" evidence="9">
    <location>
        <position position="174"/>
    </location>
</feature>
<evidence type="ECO:0000259" key="11">
    <source>
        <dbReference type="PROSITE" id="PS51671"/>
    </source>
</evidence>
<dbReference type="CDD" id="cd04905">
    <property type="entry name" value="ACT_CM-PDT"/>
    <property type="match status" value="1"/>
</dbReference>
<dbReference type="FunFam" id="3.30.70.260:FF:000012">
    <property type="entry name" value="Prephenate dehydratase"/>
    <property type="match status" value="1"/>
</dbReference>
<keyword evidence="4" id="KW-0028">Amino-acid biosynthesis</keyword>
<dbReference type="AlphaFoldDB" id="A0AAE3KDR4"/>
<dbReference type="Pfam" id="PF01842">
    <property type="entry name" value="ACT"/>
    <property type="match status" value="1"/>
</dbReference>
<evidence type="ECO:0000256" key="7">
    <source>
        <dbReference type="ARBA" id="ARBA00023239"/>
    </source>
</evidence>
<accession>A0AAE3KDR4</accession>
<evidence type="ECO:0000256" key="9">
    <source>
        <dbReference type="PIRSR" id="PIRSR001500-2"/>
    </source>
</evidence>
<evidence type="ECO:0000256" key="6">
    <source>
        <dbReference type="ARBA" id="ARBA00023222"/>
    </source>
</evidence>
<dbReference type="PIRSF" id="PIRSF001500">
    <property type="entry name" value="Chor_mut_pdt_Ppr"/>
    <property type="match status" value="1"/>
</dbReference>
<dbReference type="NCBIfam" id="NF008865">
    <property type="entry name" value="PRK11898.1"/>
    <property type="match status" value="1"/>
</dbReference>
<dbReference type="SUPFAM" id="SSF55021">
    <property type="entry name" value="ACT-like"/>
    <property type="match status" value="1"/>
</dbReference>
<evidence type="ECO:0000256" key="2">
    <source>
        <dbReference type="ARBA" id="ARBA00013147"/>
    </source>
</evidence>
<keyword evidence="5" id="KW-0057">Aromatic amino acid biosynthesis</keyword>
<keyword evidence="13" id="KW-1185">Reference proteome</keyword>
<dbReference type="PANTHER" id="PTHR21022">
    <property type="entry name" value="PREPHENATE DEHYDRATASE P PROTEIN"/>
    <property type="match status" value="1"/>
</dbReference>
<dbReference type="Proteomes" id="UP001206128">
    <property type="component" value="Unassembled WGS sequence"/>
</dbReference>
<dbReference type="Gene3D" id="3.30.70.260">
    <property type="match status" value="1"/>
</dbReference>
<dbReference type="GO" id="GO:0009094">
    <property type="term" value="P:L-phenylalanine biosynthetic process"/>
    <property type="evidence" value="ECO:0007669"/>
    <property type="project" value="UniProtKB-KW"/>
</dbReference>
<comment type="catalytic activity">
    <reaction evidence="8">
        <text>prephenate + H(+) = 3-phenylpyruvate + CO2 + H2O</text>
        <dbReference type="Rhea" id="RHEA:21648"/>
        <dbReference type="ChEBI" id="CHEBI:15377"/>
        <dbReference type="ChEBI" id="CHEBI:15378"/>
        <dbReference type="ChEBI" id="CHEBI:16526"/>
        <dbReference type="ChEBI" id="CHEBI:18005"/>
        <dbReference type="ChEBI" id="CHEBI:29934"/>
        <dbReference type="EC" id="4.2.1.51"/>
    </reaction>
</comment>
<comment type="pathway">
    <text evidence="1">Amino-acid biosynthesis; L-phenylalanine biosynthesis; phenylpyruvate from prephenate: step 1/1.</text>
</comment>
<dbReference type="Pfam" id="PF00800">
    <property type="entry name" value="PDT"/>
    <property type="match status" value="1"/>
</dbReference>
<protein>
    <recommendedName>
        <fullName evidence="3">Prephenate dehydratase</fullName>
        <ecNumber evidence="2">4.2.1.51</ecNumber>
    </recommendedName>
</protein>
<sequence length="319" mass="33306">MSRIAYFGPRGTFTEQAAHALATGQDELIPAQTVPLALDMLRDGQVDAACVPVENSVEGAVPATMDALADGPALVAVAEAVLVVSFSILTRPEITGAGEVRTLASHPHALAQVRHWVAANLPAAEVVATTSTAAAAAAVHRGEFDAAVSAPVAVRHYPLRELATDVADVPDARTRFLLLRRPGTLPEPTGADRTSVIATTPDQTGALAELLTELATRGINLTRLEARPTKGRLGEYRFYLDFEGHVAQPRVGDALAALHRRCTHVRFLGSYPKAGQPAPGPAGAAGGPATDLVPPHSTLDSAFVSAADWVAAVRRGERA</sequence>
<proteinExistence type="predicted"/>
<gene>
    <name evidence="12" type="ORF">LX83_001216</name>
</gene>
<feature type="domain" description="ACT" evidence="11">
    <location>
        <begin position="195"/>
        <end position="272"/>
    </location>
</feature>
<dbReference type="RefSeq" id="WP_253767991.1">
    <property type="nucleotide sequence ID" value="NZ_JAMTCK010000003.1"/>
</dbReference>
<dbReference type="PROSITE" id="PS51171">
    <property type="entry name" value="PREPHENATE_DEHYDR_3"/>
    <property type="match status" value="1"/>
</dbReference>
<evidence type="ECO:0000256" key="5">
    <source>
        <dbReference type="ARBA" id="ARBA00023141"/>
    </source>
</evidence>
<dbReference type="EC" id="4.2.1.51" evidence="2"/>
<dbReference type="PROSITE" id="PS51671">
    <property type="entry name" value="ACT"/>
    <property type="match status" value="1"/>
</dbReference>
<dbReference type="FunFam" id="3.40.190.10:FF:000064">
    <property type="entry name" value="Prephenate dehydratase"/>
    <property type="match status" value="1"/>
</dbReference>
<comment type="caution">
    <text evidence="12">The sequence shown here is derived from an EMBL/GenBank/DDBJ whole genome shotgun (WGS) entry which is preliminary data.</text>
</comment>
<dbReference type="PROSITE" id="PS00857">
    <property type="entry name" value="PREPHENATE_DEHYDR_1"/>
    <property type="match status" value="1"/>
</dbReference>
<evidence type="ECO:0000313" key="12">
    <source>
        <dbReference type="EMBL" id="MCP2164376.1"/>
    </source>
</evidence>
<dbReference type="SUPFAM" id="SSF53850">
    <property type="entry name" value="Periplasmic binding protein-like II"/>
    <property type="match status" value="1"/>
</dbReference>
<dbReference type="InterPro" id="IPR018528">
    <property type="entry name" value="Preph_deHydtase_CS"/>
</dbReference>
<evidence type="ECO:0000256" key="1">
    <source>
        <dbReference type="ARBA" id="ARBA00004741"/>
    </source>
</evidence>
<dbReference type="PANTHER" id="PTHR21022:SF19">
    <property type="entry name" value="PREPHENATE DEHYDRATASE-RELATED"/>
    <property type="match status" value="1"/>
</dbReference>
<organism evidence="12 13">
    <name type="scientific">Goodfellowiella coeruleoviolacea</name>
    <dbReference type="NCBI Taxonomy" id="334858"/>
    <lineage>
        <taxon>Bacteria</taxon>
        <taxon>Bacillati</taxon>
        <taxon>Actinomycetota</taxon>
        <taxon>Actinomycetes</taxon>
        <taxon>Pseudonocardiales</taxon>
        <taxon>Pseudonocardiaceae</taxon>
        <taxon>Goodfellowiella</taxon>
    </lineage>
</organism>
<dbReference type="InterPro" id="IPR001086">
    <property type="entry name" value="Preph_deHydtase"/>
</dbReference>
<keyword evidence="7" id="KW-0456">Lyase</keyword>
<reference evidence="12" key="1">
    <citation type="submission" date="2022-06" db="EMBL/GenBank/DDBJ databases">
        <title>Genomic Encyclopedia of Archaeal and Bacterial Type Strains, Phase II (KMG-II): from individual species to whole genera.</title>
        <authorList>
            <person name="Goeker M."/>
        </authorList>
    </citation>
    <scope>NUCLEOTIDE SEQUENCE</scope>
    <source>
        <strain evidence="12">DSM 43935</strain>
    </source>
</reference>
<dbReference type="Gene3D" id="3.40.190.10">
    <property type="entry name" value="Periplasmic binding protein-like II"/>
    <property type="match status" value="2"/>
</dbReference>
<evidence type="ECO:0000259" key="10">
    <source>
        <dbReference type="PROSITE" id="PS51171"/>
    </source>
</evidence>
<dbReference type="GO" id="GO:0005737">
    <property type="term" value="C:cytoplasm"/>
    <property type="evidence" value="ECO:0007669"/>
    <property type="project" value="TreeGrafter"/>
</dbReference>
<evidence type="ECO:0000256" key="8">
    <source>
        <dbReference type="ARBA" id="ARBA00047848"/>
    </source>
</evidence>
<evidence type="ECO:0000313" key="13">
    <source>
        <dbReference type="Proteomes" id="UP001206128"/>
    </source>
</evidence>
<dbReference type="InterPro" id="IPR002912">
    <property type="entry name" value="ACT_dom"/>
</dbReference>
<name>A0AAE3KDR4_9PSEU</name>
<dbReference type="CDD" id="cd13632">
    <property type="entry name" value="PBP2_Aa-PDT_like"/>
    <property type="match status" value="1"/>
</dbReference>
<evidence type="ECO:0000256" key="4">
    <source>
        <dbReference type="ARBA" id="ARBA00022605"/>
    </source>
</evidence>